<feature type="compositionally biased region" description="Basic and acidic residues" evidence="2">
    <location>
        <begin position="157"/>
        <end position="172"/>
    </location>
</feature>
<evidence type="ECO:0000256" key="2">
    <source>
        <dbReference type="SAM" id="MobiDB-lite"/>
    </source>
</evidence>
<dbReference type="PANTHER" id="PTHR10063:SF11">
    <property type="entry name" value="RHO GTPASE-ACTIVATING PROTEIN CG5521-RELATED"/>
    <property type="match status" value="1"/>
</dbReference>
<reference evidence="4" key="1">
    <citation type="submission" date="2021-01" db="EMBL/GenBank/DDBJ databases">
        <authorList>
            <person name="Corre E."/>
            <person name="Pelletier E."/>
            <person name="Niang G."/>
            <person name="Scheremetjew M."/>
            <person name="Finn R."/>
            <person name="Kale V."/>
            <person name="Holt S."/>
            <person name="Cochrane G."/>
            <person name="Meng A."/>
            <person name="Brown T."/>
            <person name="Cohen L."/>
        </authorList>
    </citation>
    <scope>NUCLEOTIDE SEQUENCE</scope>
    <source>
        <strain evidence="4">SoJaBio B1-5/56/2</strain>
    </source>
</reference>
<dbReference type="InterPro" id="IPR000331">
    <property type="entry name" value="Rap/Ran_GAP_dom"/>
</dbReference>
<dbReference type="Gene3D" id="3.40.50.11210">
    <property type="entry name" value="Rap/Ran-GAP"/>
    <property type="match status" value="1"/>
</dbReference>
<accession>A0A7S4KWF4</accession>
<dbReference type="GO" id="GO:0005634">
    <property type="term" value="C:nucleus"/>
    <property type="evidence" value="ECO:0007669"/>
    <property type="project" value="InterPro"/>
</dbReference>
<dbReference type="InterPro" id="IPR027107">
    <property type="entry name" value="Tuberin/Ral-act_asu"/>
</dbReference>
<dbReference type="FunFam" id="3.40.50.11210:FF:000001">
    <property type="entry name" value="Ral GTPase-activating protein subunit alpha-1 isoform 1"/>
    <property type="match status" value="1"/>
</dbReference>
<evidence type="ECO:0000313" key="4">
    <source>
        <dbReference type="EMBL" id="CAE2307571.1"/>
    </source>
</evidence>
<organism evidence="4">
    <name type="scientific">Paramoeba aestuarina</name>
    <dbReference type="NCBI Taxonomy" id="180227"/>
    <lineage>
        <taxon>Eukaryota</taxon>
        <taxon>Amoebozoa</taxon>
        <taxon>Discosea</taxon>
        <taxon>Flabellinia</taxon>
        <taxon>Dactylopodida</taxon>
        <taxon>Paramoebidae</taxon>
        <taxon>Paramoeba</taxon>
    </lineage>
</organism>
<feature type="compositionally biased region" description="Polar residues" evidence="2">
    <location>
        <begin position="62"/>
        <end position="76"/>
    </location>
</feature>
<dbReference type="GO" id="GO:0005096">
    <property type="term" value="F:GTPase activator activity"/>
    <property type="evidence" value="ECO:0007669"/>
    <property type="project" value="UniProtKB-KW"/>
</dbReference>
<sequence>MYALVVNVDSANILLPQIREASENVVLHLLHFLHNVPGREGIEVLSSLITHTDDTGDDSAPSAVNPTSFTLSPNNVKSSKRRASRSKDGEEEEGKKEEGDGEEEGKEKGGEEEEGEGKEKKEEEKEEKEEKEGKKERKNTKGRKNSASASDGKTTTKSKEKGGSRIQKGVEKKEGGKTLHFVQNDNVVFSFVEVKHPDREGCFARIIVRDSIGKYTWDTDVLFDYEGMEDSGTVPFPFVGEDGKLLSENFVSPRVPPSSNPLPARKKNDGLIPCYTNRYTEETDQLEQLLDYLTLKFPDCVLEGETSLSSPFTYPEEPRKIVEMTEAALVEQIKEDTVSRIRMQESVPPPQTWQETPQAPPVPKSPYHFCRMLLSHLGFLSENLGTLALILGDEEKIVRGLNQLDLTNGREMVKVGIIYLREGQEEQLEVLRNDSSSRSPLFSEFVRSLGWPIDVPTHRAYLAGLDPKMTTGVTAPYYASSTFEMVFHDLTSMPTTDDPQQIHKKRHVGNDNVHVIWSEHLRDYNPRTIVSEFNDAHIVVYPLPNGLFKIHIYQKDNIDLFGPLMHGMCITKELLPILIRQTGLMANKYVRYTHEGYVTPFTSRKRVLSQMVERHKAETTYRQFIGNVVS</sequence>
<dbReference type="GO" id="GO:0005737">
    <property type="term" value="C:cytoplasm"/>
    <property type="evidence" value="ECO:0007669"/>
    <property type="project" value="TreeGrafter"/>
</dbReference>
<feature type="domain" description="Rap-GAP" evidence="3">
    <location>
        <begin position="401"/>
        <end position="611"/>
    </location>
</feature>
<protein>
    <recommendedName>
        <fullName evidence="3">Rap-GAP domain-containing protein</fullName>
    </recommendedName>
</protein>
<dbReference type="InterPro" id="IPR035974">
    <property type="entry name" value="Rap/Ran-GAP_sf"/>
</dbReference>
<dbReference type="GO" id="GO:0051056">
    <property type="term" value="P:regulation of small GTPase mediated signal transduction"/>
    <property type="evidence" value="ECO:0007669"/>
    <property type="project" value="InterPro"/>
</dbReference>
<name>A0A7S4KWF4_9EUKA</name>
<dbReference type="EMBL" id="HBKR01018785">
    <property type="protein sequence ID" value="CAE2307571.1"/>
    <property type="molecule type" value="Transcribed_RNA"/>
</dbReference>
<dbReference type="SUPFAM" id="SSF111347">
    <property type="entry name" value="Rap/Ran-GAP"/>
    <property type="match status" value="1"/>
</dbReference>
<evidence type="ECO:0000256" key="1">
    <source>
        <dbReference type="ARBA" id="ARBA00022468"/>
    </source>
</evidence>
<gene>
    <name evidence="4" type="ORF">NAES01612_LOCUS12341</name>
</gene>
<feature type="compositionally biased region" description="Basic and acidic residues" evidence="2">
    <location>
        <begin position="85"/>
        <end position="98"/>
    </location>
</feature>
<feature type="compositionally biased region" description="Basic and acidic residues" evidence="2">
    <location>
        <begin position="117"/>
        <end position="135"/>
    </location>
</feature>
<dbReference type="PANTHER" id="PTHR10063">
    <property type="entry name" value="TUBERIN"/>
    <property type="match status" value="1"/>
</dbReference>
<feature type="region of interest" description="Disordered" evidence="2">
    <location>
        <begin position="55"/>
        <end position="172"/>
    </location>
</feature>
<proteinExistence type="predicted"/>
<keyword evidence="1" id="KW-0343">GTPase activation</keyword>
<evidence type="ECO:0000259" key="3">
    <source>
        <dbReference type="PROSITE" id="PS50085"/>
    </source>
</evidence>
<dbReference type="Pfam" id="PF02145">
    <property type="entry name" value="Rap_GAP"/>
    <property type="match status" value="1"/>
</dbReference>
<feature type="compositionally biased region" description="Acidic residues" evidence="2">
    <location>
        <begin position="99"/>
        <end position="116"/>
    </location>
</feature>
<dbReference type="PROSITE" id="PS50085">
    <property type="entry name" value="RAPGAP"/>
    <property type="match status" value="1"/>
</dbReference>
<dbReference type="AlphaFoldDB" id="A0A7S4KWF4"/>